<dbReference type="Pfam" id="PF03965">
    <property type="entry name" value="Penicillinase_R"/>
    <property type="match status" value="1"/>
</dbReference>
<dbReference type="Gene3D" id="1.10.4040.10">
    <property type="entry name" value="Penicillinase repressor domain"/>
    <property type="match status" value="1"/>
</dbReference>
<evidence type="ECO:0000313" key="5">
    <source>
        <dbReference type="EMBL" id="BBI21056.1"/>
    </source>
</evidence>
<reference evidence="6" key="2">
    <citation type="submission" date="2018-09" db="EMBL/GenBank/DDBJ databases">
        <authorList>
            <person name="Zhang J."/>
        </authorList>
    </citation>
    <scope>NUCLEOTIDE SEQUENCE</scope>
    <source>
        <strain evidence="6">21-3</strain>
    </source>
</reference>
<evidence type="ECO:0000256" key="2">
    <source>
        <dbReference type="ARBA" id="ARBA00023015"/>
    </source>
</evidence>
<dbReference type="GeneID" id="69698004"/>
<accession>A0A222EUG7</accession>
<dbReference type="Proteomes" id="UP000290057">
    <property type="component" value="Chromosome"/>
</dbReference>
<keyword evidence="2" id="KW-0805">Transcription regulation</keyword>
<gene>
    <name evidence="6" type="ORF">D0Y83_11855</name>
    <name evidence="5" type="ORF">EKJ_19030</name>
</gene>
<comment type="similarity">
    <text evidence="1">Belongs to the BlaI transcriptional regulatory family.</text>
</comment>
<evidence type="ECO:0000313" key="7">
    <source>
        <dbReference type="Proteomes" id="UP000290057"/>
    </source>
</evidence>
<protein>
    <submittedName>
        <fullName evidence="5">BlaI family transcriptional regulator</fullName>
    </submittedName>
    <submittedName>
        <fullName evidence="6">CopY family transcriptional repressor</fullName>
    </submittedName>
</protein>
<organism evidence="6 8">
    <name type="scientific">Qipengyuania flava</name>
    <dbReference type="NCBI Taxonomy" id="192812"/>
    <lineage>
        <taxon>Bacteria</taxon>
        <taxon>Pseudomonadati</taxon>
        <taxon>Pseudomonadota</taxon>
        <taxon>Alphaproteobacteria</taxon>
        <taxon>Sphingomonadales</taxon>
        <taxon>Erythrobacteraceae</taxon>
        <taxon>Qipengyuania</taxon>
    </lineage>
</organism>
<dbReference type="PIRSF" id="PIRSF019455">
    <property type="entry name" value="CopR_AtkY"/>
    <property type="match status" value="1"/>
</dbReference>
<dbReference type="InterPro" id="IPR036390">
    <property type="entry name" value="WH_DNA-bd_sf"/>
</dbReference>
<keyword evidence="3" id="KW-0238">DNA-binding</keyword>
<dbReference type="RefSeq" id="WP_067466258.1">
    <property type="nucleotide sequence ID" value="NZ_AP019389.1"/>
</dbReference>
<dbReference type="EMBL" id="AP019389">
    <property type="protein sequence ID" value="BBI21056.1"/>
    <property type="molecule type" value="Genomic_DNA"/>
</dbReference>
<evidence type="ECO:0000313" key="8">
    <source>
        <dbReference type="Proteomes" id="UP000325385"/>
    </source>
</evidence>
<dbReference type="InterPro" id="IPR005650">
    <property type="entry name" value="BlaI_family"/>
</dbReference>
<evidence type="ECO:0000313" key="6">
    <source>
        <dbReference type="EMBL" id="QFI63888.1"/>
    </source>
</evidence>
<dbReference type="Proteomes" id="UP000325385">
    <property type="component" value="Chromosome"/>
</dbReference>
<reference evidence="5 7" key="3">
    <citation type="submission" date="2019-01" db="EMBL/GenBank/DDBJ databases">
        <title>Complete genome sequence of Erythrobacter flavus KJ5.</title>
        <authorList>
            <person name="Kanesaki Y."/>
            <person name="Brotosudarmo T."/>
            <person name="Moriuchi R."/>
            <person name="Awai K."/>
        </authorList>
    </citation>
    <scope>NUCLEOTIDE SEQUENCE [LARGE SCALE GENOMIC DNA]</scope>
    <source>
        <strain evidence="5 7">KJ5</strain>
    </source>
</reference>
<dbReference type="InterPro" id="IPR036388">
    <property type="entry name" value="WH-like_DNA-bd_sf"/>
</dbReference>
<dbReference type="SUPFAM" id="SSF46785">
    <property type="entry name" value="Winged helix' DNA-binding domain"/>
    <property type="match status" value="1"/>
</dbReference>
<keyword evidence="4" id="KW-0804">Transcription</keyword>
<evidence type="ECO:0000256" key="3">
    <source>
        <dbReference type="ARBA" id="ARBA00023125"/>
    </source>
</evidence>
<keyword evidence="7" id="KW-1185">Reference proteome</keyword>
<reference evidence="8" key="1">
    <citation type="submission" date="2018-09" db="EMBL/GenBank/DDBJ databases">
        <title>Nocardia yunnanensis sp. nov., an actinomycete isolated from a soil sample.</title>
        <authorList>
            <person name="Zhang J."/>
        </authorList>
    </citation>
    <scope>NUCLEOTIDE SEQUENCE [LARGE SCALE GENOMIC DNA]</scope>
    <source>
        <strain evidence="8">21-3</strain>
    </source>
</reference>
<dbReference type="KEGG" id="efv:CHH26_07390"/>
<dbReference type="EMBL" id="CP032228">
    <property type="protein sequence ID" value="QFI63888.1"/>
    <property type="molecule type" value="Genomic_DNA"/>
</dbReference>
<dbReference type="AlphaFoldDB" id="A0A222EUG7"/>
<dbReference type="GO" id="GO:0003677">
    <property type="term" value="F:DNA binding"/>
    <property type="evidence" value="ECO:0007669"/>
    <property type="project" value="UniProtKB-KW"/>
</dbReference>
<proteinExistence type="inferred from homology"/>
<evidence type="ECO:0000256" key="1">
    <source>
        <dbReference type="ARBA" id="ARBA00011046"/>
    </source>
</evidence>
<dbReference type="Gene3D" id="1.10.10.10">
    <property type="entry name" value="Winged helix-like DNA-binding domain superfamily/Winged helix DNA-binding domain"/>
    <property type="match status" value="1"/>
</dbReference>
<sequence length="129" mass="14442">MAKRSNGPGERISEAEHAVMEVLWDRSPISAADVCEAICADRDWSIPTVKTLLSRLVQKEAVGTEPQGRKFLYRPLIARSEYVGVESRRLVNRLFGGRAAPLFAQLAESEALTDDDLTEIEALLREMRK</sequence>
<name>A0A222EUG7_9SPHN</name>
<evidence type="ECO:0000256" key="4">
    <source>
        <dbReference type="ARBA" id="ARBA00023163"/>
    </source>
</evidence>
<dbReference type="GO" id="GO:0045892">
    <property type="term" value="P:negative regulation of DNA-templated transcription"/>
    <property type="evidence" value="ECO:0007669"/>
    <property type="project" value="InterPro"/>
</dbReference>